<evidence type="ECO:0000313" key="1">
    <source>
        <dbReference type="EMBL" id="MCF0060594.1"/>
    </source>
</evidence>
<protein>
    <submittedName>
        <fullName evidence="1">Uncharacterized protein</fullName>
    </submittedName>
</protein>
<gene>
    <name evidence="1" type="ORF">LXM26_03760</name>
</gene>
<dbReference type="PROSITE" id="PS51257">
    <property type="entry name" value="PROKAR_LIPOPROTEIN"/>
    <property type="match status" value="1"/>
</dbReference>
<comment type="caution">
    <text evidence="1">The sequence shown here is derived from an EMBL/GenBank/DDBJ whole genome shotgun (WGS) entry which is preliminary data.</text>
</comment>
<dbReference type="Proteomes" id="UP001139000">
    <property type="component" value="Unassembled WGS sequence"/>
</dbReference>
<reference evidence="1" key="1">
    <citation type="submission" date="2021-12" db="EMBL/GenBank/DDBJ databases">
        <title>Novel species in genus Dyadobacter.</title>
        <authorList>
            <person name="Ma C."/>
        </authorList>
    </citation>
    <scope>NUCLEOTIDE SEQUENCE</scope>
    <source>
        <strain evidence="1">LJ419</strain>
    </source>
</reference>
<dbReference type="EMBL" id="JAJTTC010000001">
    <property type="protein sequence ID" value="MCF0060594.1"/>
    <property type="molecule type" value="Genomic_DNA"/>
</dbReference>
<dbReference type="AlphaFoldDB" id="A0A9X1TDE3"/>
<sequence>MNNFYRTLGLSSLLSVIMAGCGATENREADRPDWNFDKSEITDTGAASTEKLNVDVYLDVTGSMEGFSVPGQSDFGNFVDDIESTCQNTWKKTDIKYFKYGSRVDSISRSEFVSAKNDKAIFTDKTLNNKTDFANTIKNTDPKRVSILITDLFYNNNDINSVVGTIKEQCIQKGIEIGVVGVSSAFNGSVGDLGQGVSRLTVNAQRPLFALVFGDKTNIDLLFRSLQNKPYITGNRFLILANKPTESFDVALEKDRKSKSINRSSLPKKQLESYGTVFAFTMKEREKEALLHLDMTLLMDKSMPDFTEKNIKAQVFKRKISGKDSVAVDSEIRLENLKISGGKVTADIKLNNADPEGIFSYAVYLTMDNTVPLAMPKWIKDISTDSIDGVQAGKTLNLEKLLTDIATSHATAKQPKVAKFYIYLEKK</sequence>
<accession>A0A9X1TDE3</accession>
<organism evidence="1 2">
    <name type="scientific">Dyadobacter chenwenxiniae</name>
    <dbReference type="NCBI Taxonomy" id="2906456"/>
    <lineage>
        <taxon>Bacteria</taxon>
        <taxon>Pseudomonadati</taxon>
        <taxon>Bacteroidota</taxon>
        <taxon>Cytophagia</taxon>
        <taxon>Cytophagales</taxon>
        <taxon>Spirosomataceae</taxon>
        <taxon>Dyadobacter</taxon>
    </lineage>
</organism>
<name>A0A9X1TDE3_9BACT</name>
<dbReference type="RefSeq" id="WP_234653453.1">
    <property type="nucleotide sequence ID" value="NZ_CP094997.1"/>
</dbReference>
<evidence type="ECO:0000313" key="2">
    <source>
        <dbReference type="Proteomes" id="UP001139000"/>
    </source>
</evidence>
<keyword evidence="2" id="KW-1185">Reference proteome</keyword>
<proteinExistence type="predicted"/>